<comment type="caution">
    <text evidence="1">The sequence shown here is derived from an EMBL/GenBank/DDBJ whole genome shotgun (WGS) entry which is preliminary data.</text>
</comment>
<dbReference type="AlphaFoldDB" id="A0A2M6W471"/>
<dbReference type="EMBL" id="PFBX01000016">
    <property type="protein sequence ID" value="PIT87596.1"/>
    <property type="molecule type" value="Genomic_DNA"/>
</dbReference>
<accession>A0A2M6W471</accession>
<name>A0A2M6W471_9BACT</name>
<gene>
    <name evidence="1" type="ORF">COU31_02055</name>
</gene>
<reference evidence="2" key="1">
    <citation type="submission" date="2017-09" db="EMBL/GenBank/DDBJ databases">
        <title>Depth-based differentiation of microbial function through sediment-hosted aquifers and enrichment of novel symbionts in the deep terrestrial subsurface.</title>
        <authorList>
            <person name="Probst A.J."/>
            <person name="Ladd B."/>
            <person name="Jarett J.K."/>
            <person name="Geller-Mcgrath D.E."/>
            <person name="Sieber C.M.K."/>
            <person name="Emerson J.B."/>
            <person name="Anantharaman K."/>
            <person name="Thomas B.C."/>
            <person name="Malmstrom R."/>
            <person name="Stieglmeier M."/>
            <person name="Klingl A."/>
            <person name="Woyke T."/>
            <person name="Ryan C.M."/>
            <person name="Banfield J.F."/>
        </authorList>
    </citation>
    <scope>NUCLEOTIDE SEQUENCE [LARGE SCALE GENOMIC DNA]</scope>
</reference>
<dbReference type="Proteomes" id="UP000231183">
    <property type="component" value="Unassembled WGS sequence"/>
</dbReference>
<sequence length="307" mass="35294">MSKQFDRPSFLSQEIETNPIGKAQHVKSLDIPDNLRGPEYQGSVIKQIDDDPTDLSIQLGEDYLVARYVISAEKKLIEKTGNNPTLEELASFLEESENDWIKTMVERTEISGDLMHKIKYLKKLFEPAEIAKVIKNKYEFIRDFFEDALPDFIVDTQIVLGFKDDQSSTKIYYIQPKILGLDLSSSLCTLHLMHCDIDETGKKLIEAIKEKFSPEQIVKIIEQLTKLKEKIEELIIKENKVLDLIGPGNIMITDDGDLRLVDVDRFPNAYEIFEYPLGNHKKQETASLSYTKEFLQAFDNVIEALRN</sequence>
<organism evidence="1 2">
    <name type="scientific">Candidatus Magasanikbacteria bacterium CG10_big_fil_rev_8_21_14_0_10_40_10</name>
    <dbReference type="NCBI Taxonomy" id="1974648"/>
    <lineage>
        <taxon>Bacteria</taxon>
        <taxon>Candidatus Magasanikiibacteriota</taxon>
    </lineage>
</organism>
<proteinExistence type="predicted"/>
<evidence type="ECO:0000313" key="1">
    <source>
        <dbReference type="EMBL" id="PIT87596.1"/>
    </source>
</evidence>
<evidence type="ECO:0000313" key="2">
    <source>
        <dbReference type="Proteomes" id="UP000231183"/>
    </source>
</evidence>
<protein>
    <submittedName>
        <fullName evidence="1">Uncharacterized protein</fullName>
    </submittedName>
</protein>